<dbReference type="eggNOG" id="KOG3758">
    <property type="taxonomic scope" value="Eukaryota"/>
</dbReference>
<comment type="caution">
    <text evidence="14">The sequence shown here is derived from an EMBL/GenBank/DDBJ whole genome shotgun (WGS) entry which is preliminary data.</text>
</comment>
<dbReference type="RefSeq" id="XP_018230038.1">
    <property type="nucleotide sequence ID" value="XM_018373863.1"/>
</dbReference>
<evidence type="ECO:0000256" key="7">
    <source>
        <dbReference type="ARBA" id="ARBA00023136"/>
    </source>
</evidence>
<dbReference type="GO" id="GO:0006891">
    <property type="term" value="P:intra-Golgi vesicle-mediated transport"/>
    <property type="evidence" value="ECO:0007669"/>
    <property type="project" value="UniProtKB-UniRule"/>
</dbReference>
<dbReference type="AlphaFoldDB" id="A0A0W4ZRN7"/>
<evidence type="ECO:0000256" key="9">
    <source>
        <dbReference type="ARBA" id="ARBA00043873"/>
    </source>
</evidence>
<dbReference type="STRING" id="1408657.A0A0W4ZRN7"/>
<evidence type="ECO:0000256" key="5">
    <source>
        <dbReference type="ARBA" id="ARBA00022927"/>
    </source>
</evidence>
<gene>
    <name evidence="14" type="ORF">T551_01600</name>
</gene>
<feature type="domain" description="Conserved Oligomeric Golgi complex subunit 6 C-terminal" evidence="13">
    <location>
        <begin position="173"/>
        <end position="631"/>
    </location>
</feature>
<feature type="coiled-coil region" evidence="11">
    <location>
        <begin position="69"/>
        <end position="96"/>
    </location>
</feature>
<evidence type="ECO:0000256" key="6">
    <source>
        <dbReference type="ARBA" id="ARBA00023034"/>
    </source>
</evidence>
<dbReference type="GO" id="GO:0015031">
    <property type="term" value="P:protein transport"/>
    <property type="evidence" value="ECO:0007669"/>
    <property type="project" value="UniProtKB-KW"/>
</dbReference>
<keyword evidence="6 10" id="KW-0333">Golgi apparatus</keyword>
<evidence type="ECO:0000256" key="11">
    <source>
        <dbReference type="SAM" id="Coils"/>
    </source>
</evidence>
<evidence type="ECO:0000256" key="8">
    <source>
        <dbReference type="ARBA" id="ARBA00031348"/>
    </source>
</evidence>
<evidence type="ECO:0000256" key="10">
    <source>
        <dbReference type="RuleBase" id="RU365075"/>
    </source>
</evidence>
<dbReference type="PANTHER" id="PTHR21506">
    <property type="entry name" value="COMPONENT OF OLIGOMERIC GOLGI COMPLEX 6"/>
    <property type="match status" value="1"/>
</dbReference>
<dbReference type="eggNOG" id="KOG0326">
    <property type="taxonomic scope" value="Eukaryota"/>
</dbReference>
<keyword evidence="15" id="KW-1185">Reference proteome</keyword>
<dbReference type="SMART" id="SM01087">
    <property type="entry name" value="COG6"/>
    <property type="match status" value="1"/>
</dbReference>
<dbReference type="GO" id="GO:0017119">
    <property type="term" value="C:Golgi transport complex"/>
    <property type="evidence" value="ECO:0007669"/>
    <property type="project" value="UniProtKB-UniRule"/>
</dbReference>
<comment type="subcellular location">
    <subcellularLocation>
        <location evidence="1 10">Golgi apparatus membrane</location>
        <topology evidence="1 10">Peripheral membrane protein</topology>
    </subcellularLocation>
</comment>
<keyword evidence="4 10" id="KW-0813">Transport</keyword>
<comment type="subunit">
    <text evidence="10">Component of the conserved oligomeric Golgi complex.</text>
</comment>
<dbReference type="GeneID" id="28940118"/>
<protein>
    <recommendedName>
        <fullName evidence="3 10">Conserved oligomeric Golgi complex subunit 6</fullName>
        <shortName evidence="10">COG complex subunit 6</shortName>
    </recommendedName>
    <alternativeName>
        <fullName evidence="8 10">Component of oligomeric Golgi complex 6</fullName>
    </alternativeName>
</protein>
<dbReference type="Proteomes" id="UP000053447">
    <property type="component" value="Unassembled WGS sequence"/>
</dbReference>
<dbReference type="Pfam" id="PF06419">
    <property type="entry name" value="COG6_N"/>
    <property type="match status" value="1"/>
</dbReference>
<dbReference type="OrthoDB" id="272987at2759"/>
<proteinExistence type="inferred from homology"/>
<evidence type="ECO:0000259" key="13">
    <source>
        <dbReference type="Pfam" id="PF20653"/>
    </source>
</evidence>
<dbReference type="VEuPathDB" id="FungiDB:T551_01600"/>
<dbReference type="InterPro" id="IPR010490">
    <property type="entry name" value="COG6"/>
</dbReference>
<keyword evidence="11" id="KW-0175">Coiled coil</keyword>
<comment type="function">
    <text evidence="9">Acts as a component of the peripheral membrane COG complex that is involved in intra-Golgi protein trafficking. COG is located at the cis-Golgi, and regulates tethering of retrograde intra-Golgi vesicles and possibly a number of other membrane trafficking events.</text>
</comment>
<dbReference type="EMBL" id="LFWA01000006">
    <property type="protein sequence ID" value="KTW31048.1"/>
    <property type="molecule type" value="Genomic_DNA"/>
</dbReference>
<comment type="function">
    <text evidence="10">Acts as component of the peripheral membrane COG complex that is involved in intra-Golgi protein trafficking. COG is located at the cis-Golgi, and regulates tethering of retrograde intra-Golgi vesicles and possibly a number of other membrane trafficking events.</text>
</comment>
<evidence type="ECO:0000256" key="2">
    <source>
        <dbReference type="ARBA" id="ARBA00011023"/>
    </source>
</evidence>
<dbReference type="Pfam" id="PF20653">
    <property type="entry name" value="COG6_C"/>
    <property type="match status" value="1"/>
</dbReference>
<keyword evidence="5 10" id="KW-0653">Protein transport</keyword>
<accession>A0A0W4ZRN7</accession>
<dbReference type="InterPro" id="IPR048369">
    <property type="entry name" value="COG6_C"/>
</dbReference>
<evidence type="ECO:0000259" key="12">
    <source>
        <dbReference type="Pfam" id="PF06419"/>
    </source>
</evidence>
<sequence length="633" mass="74524">MDSLSSKLSQIQSHSYTDIKIKELFKIISQTKFKNNELSRQKFQIDNISNIISINAKIIKEFEKIIIEFKTFRNDISRIQNSLNEIEKDVNTINSKSIRLLEQITTIYDKKVIVNTKQNLLESLNHHFIVKENDIILLTSILKPIDENFFQVFFKIKQIYIDCQKLLIEEHKKLGIEILEKISKCLDMAFEKLYYVIQQELKSTQYESYEIKDIVKKALYILFEKHDLFNKCLETISEKRQILLSNNFQRALVLGNPLISIYPIEMVAYDPLRYISDMLAWIHQAIADEKEFFENLFKIYINSEPIKIIDENFLNFCSLKYENINKIIFEMVNNNILNIYRIFETKVESIVFKVENTTIYKIANLIQFYKSTLQKILQDNSYLLKILDTTKKNIINIFSQNIQEKIYFIKNSNLSADVQLNPPSFLIDAVSEFKIISESFKTTYGSSESLENEFEIILEIALNPYCELCHDISNKLSEPHKSIFLINCWKICEENISHFNFMNSKLQKFKNDINNLLEILELNQLDYFLNSSGLNNIINIIESKEKNCLQESLNTTLIQVSKNFNFFLPFAITNALDRIKYLKILDTLEITNKAANIFVKKISDLIEILPQITNDYQIYFHWTPKEIKLLLGL</sequence>
<feature type="domain" description="Conserved oligomeric complex COG6 N-terminal" evidence="12">
    <location>
        <begin position="29"/>
        <end position="140"/>
    </location>
</feature>
<evidence type="ECO:0000313" key="14">
    <source>
        <dbReference type="EMBL" id="KTW31048.1"/>
    </source>
</evidence>
<dbReference type="GO" id="GO:0000139">
    <property type="term" value="C:Golgi membrane"/>
    <property type="evidence" value="ECO:0007669"/>
    <property type="project" value="UniProtKB-SubCell"/>
</dbReference>
<reference evidence="15" key="1">
    <citation type="journal article" date="2016" name="Nat. Commun.">
        <title>Genome analysis of three Pneumocystis species reveals adaptation mechanisms to life exclusively in mammalian hosts.</title>
        <authorList>
            <person name="Ma L."/>
            <person name="Chen Z."/>
            <person name="Huang D.W."/>
            <person name="Kutty G."/>
            <person name="Ishihara M."/>
            <person name="Wang H."/>
            <person name="Abouelleil A."/>
            <person name="Bishop L."/>
            <person name="Davey E."/>
            <person name="Deng R."/>
            <person name="Deng X."/>
            <person name="Fan L."/>
            <person name="Fantoni G."/>
            <person name="Fitzgerald M."/>
            <person name="Gogineni E."/>
            <person name="Goldberg J.M."/>
            <person name="Handley G."/>
            <person name="Hu X."/>
            <person name="Huber C."/>
            <person name="Jiao X."/>
            <person name="Jones K."/>
            <person name="Levin J.Z."/>
            <person name="Liu Y."/>
            <person name="Macdonald P."/>
            <person name="Melnikov A."/>
            <person name="Raley C."/>
            <person name="Sassi M."/>
            <person name="Sherman B.T."/>
            <person name="Song X."/>
            <person name="Sykes S."/>
            <person name="Tran B."/>
            <person name="Walsh L."/>
            <person name="Xia Y."/>
            <person name="Yang J."/>
            <person name="Young S."/>
            <person name="Zeng Q."/>
            <person name="Zheng X."/>
            <person name="Stephens R."/>
            <person name="Nusbaum C."/>
            <person name="Birren B.W."/>
            <person name="Azadi P."/>
            <person name="Lempicki R.A."/>
            <person name="Cuomo C.A."/>
            <person name="Kovacs J.A."/>
        </authorList>
    </citation>
    <scope>NUCLEOTIDE SEQUENCE [LARGE SCALE GENOMIC DNA]</scope>
    <source>
        <strain evidence="15">RU7</strain>
    </source>
</reference>
<dbReference type="InterPro" id="IPR048368">
    <property type="entry name" value="COG6_N"/>
</dbReference>
<comment type="similarity">
    <text evidence="2 10">Belongs to the COG6 family.</text>
</comment>
<dbReference type="PANTHER" id="PTHR21506:SF0">
    <property type="entry name" value="CONSERVED OLIGOMERIC GOLGI COMPLEX SUBUNIT 6"/>
    <property type="match status" value="1"/>
</dbReference>
<keyword evidence="7 10" id="KW-0472">Membrane</keyword>
<evidence type="ECO:0000256" key="3">
    <source>
        <dbReference type="ARBA" id="ARBA00020973"/>
    </source>
</evidence>
<evidence type="ECO:0000256" key="4">
    <source>
        <dbReference type="ARBA" id="ARBA00022448"/>
    </source>
</evidence>
<evidence type="ECO:0000256" key="1">
    <source>
        <dbReference type="ARBA" id="ARBA00004395"/>
    </source>
</evidence>
<organism evidence="14 15">
    <name type="scientific">Pneumocystis jirovecii (strain RU7)</name>
    <name type="common">Human pneumocystis pneumonia agent</name>
    <dbReference type="NCBI Taxonomy" id="1408657"/>
    <lineage>
        <taxon>Eukaryota</taxon>
        <taxon>Fungi</taxon>
        <taxon>Dikarya</taxon>
        <taxon>Ascomycota</taxon>
        <taxon>Taphrinomycotina</taxon>
        <taxon>Pneumocystomycetes</taxon>
        <taxon>Pneumocystaceae</taxon>
        <taxon>Pneumocystis</taxon>
    </lineage>
</organism>
<name>A0A0W4ZRN7_PNEJ7</name>
<evidence type="ECO:0000313" key="15">
    <source>
        <dbReference type="Proteomes" id="UP000053447"/>
    </source>
</evidence>